<organism evidence="2 3">
    <name type="scientific">Eutrema salsugineum</name>
    <name type="common">Saltwater cress</name>
    <name type="synonym">Sisymbrium salsugineum</name>
    <dbReference type="NCBI Taxonomy" id="72664"/>
    <lineage>
        <taxon>Eukaryota</taxon>
        <taxon>Viridiplantae</taxon>
        <taxon>Streptophyta</taxon>
        <taxon>Embryophyta</taxon>
        <taxon>Tracheophyta</taxon>
        <taxon>Spermatophyta</taxon>
        <taxon>Magnoliopsida</taxon>
        <taxon>eudicotyledons</taxon>
        <taxon>Gunneridae</taxon>
        <taxon>Pentapetalae</taxon>
        <taxon>rosids</taxon>
        <taxon>malvids</taxon>
        <taxon>Brassicales</taxon>
        <taxon>Brassicaceae</taxon>
        <taxon>Eutremeae</taxon>
        <taxon>Eutrema</taxon>
    </lineage>
</organism>
<name>V4LB50_EUTSA</name>
<proteinExistence type="predicted"/>
<dbReference type="Gramene" id="ESQ39597">
    <property type="protein sequence ID" value="ESQ39597"/>
    <property type="gene ID" value="EUTSA_v10001114mg"/>
</dbReference>
<dbReference type="SMART" id="SM00256">
    <property type="entry name" value="FBOX"/>
    <property type="match status" value="1"/>
</dbReference>
<dbReference type="STRING" id="72664.V4LB50"/>
<keyword evidence="3" id="KW-1185">Reference proteome</keyword>
<sequence>MDCDRISELPDCLLTHIFSYLSTKDSVKTSILSKRWEFLWLKVSKLDLNAIDVHPHGQTLVSSVNRFLEFDRGLCLQKFKLKYQSSAFSFNGRKRVMEWIAEVVHRGVQHLMLKTN</sequence>
<dbReference type="Proteomes" id="UP000030689">
    <property type="component" value="Unassembled WGS sequence"/>
</dbReference>
<dbReference type="KEGG" id="eus:EUTSA_v10001114mg"/>
<reference evidence="2 3" key="1">
    <citation type="journal article" date="2013" name="Front. Plant Sci.">
        <title>The Reference Genome of the Halophytic Plant Eutrema salsugineum.</title>
        <authorList>
            <person name="Yang R."/>
            <person name="Jarvis D.E."/>
            <person name="Chen H."/>
            <person name="Beilstein M.A."/>
            <person name="Grimwood J."/>
            <person name="Jenkins J."/>
            <person name="Shu S."/>
            <person name="Prochnik S."/>
            <person name="Xin M."/>
            <person name="Ma C."/>
            <person name="Schmutz J."/>
            <person name="Wing R.A."/>
            <person name="Mitchell-Olds T."/>
            <person name="Schumaker K.S."/>
            <person name="Wang X."/>
        </authorList>
    </citation>
    <scope>NUCLEOTIDE SEQUENCE [LARGE SCALE GENOMIC DNA]</scope>
</reference>
<dbReference type="OMA" id="ICTTIMR"/>
<dbReference type="SUPFAM" id="SSF81383">
    <property type="entry name" value="F-box domain"/>
    <property type="match status" value="1"/>
</dbReference>
<evidence type="ECO:0000259" key="1">
    <source>
        <dbReference type="PROSITE" id="PS50181"/>
    </source>
</evidence>
<dbReference type="PANTHER" id="PTHR32212:SF401">
    <property type="entry name" value="FBD-LIKE DOMAIN FAMILY PROTEIN"/>
    <property type="match status" value="1"/>
</dbReference>
<evidence type="ECO:0000313" key="3">
    <source>
        <dbReference type="Proteomes" id="UP000030689"/>
    </source>
</evidence>
<dbReference type="PROSITE" id="PS50181">
    <property type="entry name" value="FBOX"/>
    <property type="match status" value="1"/>
</dbReference>
<dbReference type="EMBL" id="KI517465">
    <property type="protein sequence ID" value="ESQ39597.1"/>
    <property type="molecule type" value="Genomic_DNA"/>
</dbReference>
<accession>V4LB50</accession>
<feature type="domain" description="F-box" evidence="1">
    <location>
        <begin position="3"/>
        <end position="39"/>
    </location>
</feature>
<dbReference type="AlphaFoldDB" id="V4LB50"/>
<protein>
    <recommendedName>
        <fullName evidence="1">F-box domain-containing protein</fullName>
    </recommendedName>
</protein>
<gene>
    <name evidence="2" type="ORF">EUTSA_v10001114mg</name>
</gene>
<evidence type="ECO:0000313" key="2">
    <source>
        <dbReference type="EMBL" id="ESQ39597.1"/>
    </source>
</evidence>
<dbReference type="Gene3D" id="1.20.1280.50">
    <property type="match status" value="1"/>
</dbReference>
<dbReference type="Pfam" id="PF00646">
    <property type="entry name" value="F-box"/>
    <property type="match status" value="1"/>
</dbReference>
<dbReference type="PANTHER" id="PTHR32212">
    <property type="entry name" value="CYCLIN-LIKE F-BOX"/>
    <property type="match status" value="1"/>
</dbReference>
<dbReference type="InterPro" id="IPR053781">
    <property type="entry name" value="F-box_AtFBL13-like"/>
</dbReference>
<dbReference type="InterPro" id="IPR001810">
    <property type="entry name" value="F-box_dom"/>
</dbReference>
<dbReference type="InterPro" id="IPR036047">
    <property type="entry name" value="F-box-like_dom_sf"/>
</dbReference>
<dbReference type="CDD" id="cd22160">
    <property type="entry name" value="F-box_AtFBL13-like"/>
    <property type="match status" value="1"/>
</dbReference>